<dbReference type="EMBL" id="JAUSUR010000007">
    <property type="protein sequence ID" value="MDQ0362560.1"/>
    <property type="molecule type" value="Genomic_DNA"/>
</dbReference>
<proteinExistence type="predicted"/>
<gene>
    <name evidence="1" type="ORF">J2S15_003314</name>
</gene>
<evidence type="ECO:0000313" key="1">
    <source>
        <dbReference type="EMBL" id="MDQ0362560.1"/>
    </source>
</evidence>
<sequence length="400" mass="47889">MQYRLNYELFLNMYLNGKKYHQQDIFKKIDVLYDGSASNVYIRKKVMHKNEFIGYYKNRSRSDFIVDNLPLEIDEFVSKYDEFLQNYEQKDKKSRYAVQLKVLYPKSVNTSKLKRHFIKEFVKEVNELGLKESDYSNDPYIKKHKKILLPYTVEEVHDGRATYALVTIVERYYLGHMKYKLYRKDVILDKRTGKFPKRGCPEEHMLIKQKKGDCYLDKEGKKVPNDSMFSKNMRTFSYGKTSTGRDLFPEFMEKLKIKVLNALKRVHTKGVQAGKILYKRQNKPTYANVIRRRIGMINYAKETIQYTINFLLQHEMSYDRSIDHFNPGKDPTVIHSEAYHKLVGIFEKYRSRFKKQEFHDAEGNLRLIRYCYQKVDELEENIRVLIKQFFTEVNQVVLSD</sequence>
<name>A0ABU0E6R4_9FIRM</name>
<keyword evidence="2" id="KW-1185">Reference proteome</keyword>
<organism evidence="1 2">
    <name type="scientific">Breznakia pachnodae</name>
    <dbReference type="NCBI Taxonomy" id="265178"/>
    <lineage>
        <taxon>Bacteria</taxon>
        <taxon>Bacillati</taxon>
        <taxon>Bacillota</taxon>
        <taxon>Erysipelotrichia</taxon>
        <taxon>Erysipelotrichales</taxon>
        <taxon>Erysipelotrichaceae</taxon>
        <taxon>Breznakia</taxon>
    </lineage>
</organism>
<protein>
    <submittedName>
        <fullName evidence="1">Uncharacterized protein</fullName>
    </submittedName>
</protein>
<accession>A0ABU0E6R4</accession>
<dbReference type="Proteomes" id="UP001230220">
    <property type="component" value="Unassembled WGS sequence"/>
</dbReference>
<comment type="caution">
    <text evidence="1">The sequence shown here is derived from an EMBL/GenBank/DDBJ whole genome shotgun (WGS) entry which is preliminary data.</text>
</comment>
<dbReference type="RefSeq" id="WP_307410286.1">
    <property type="nucleotide sequence ID" value="NZ_JAUSUR010000007.1"/>
</dbReference>
<reference evidence="1 2" key="1">
    <citation type="submission" date="2023-07" db="EMBL/GenBank/DDBJ databases">
        <title>Genomic Encyclopedia of Type Strains, Phase IV (KMG-IV): sequencing the most valuable type-strain genomes for metagenomic binning, comparative biology and taxonomic classification.</title>
        <authorList>
            <person name="Goeker M."/>
        </authorList>
    </citation>
    <scope>NUCLEOTIDE SEQUENCE [LARGE SCALE GENOMIC DNA]</scope>
    <source>
        <strain evidence="1 2">DSM 16784</strain>
    </source>
</reference>
<evidence type="ECO:0000313" key="2">
    <source>
        <dbReference type="Proteomes" id="UP001230220"/>
    </source>
</evidence>